<keyword evidence="1" id="KW-1133">Transmembrane helix</keyword>
<dbReference type="EMBL" id="FRAH01000006">
    <property type="protein sequence ID" value="SHJ80177.1"/>
    <property type="molecule type" value="Genomic_DNA"/>
</dbReference>
<dbReference type="AlphaFoldDB" id="A0A1M6M9M9"/>
<keyword evidence="1" id="KW-0472">Membrane</keyword>
<evidence type="ECO:0000256" key="1">
    <source>
        <dbReference type="SAM" id="Phobius"/>
    </source>
</evidence>
<evidence type="ECO:0000313" key="3">
    <source>
        <dbReference type="Proteomes" id="UP000183975"/>
    </source>
</evidence>
<evidence type="ECO:0000313" key="2">
    <source>
        <dbReference type="EMBL" id="SHJ80177.1"/>
    </source>
</evidence>
<proteinExistence type="predicted"/>
<reference evidence="2 3" key="1">
    <citation type="submission" date="2016-11" db="EMBL/GenBank/DDBJ databases">
        <authorList>
            <person name="Jaros S."/>
            <person name="Januszkiewicz K."/>
            <person name="Wedrychowicz H."/>
        </authorList>
    </citation>
    <scope>NUCLEOTIDE SEQUENCE [LARGE SCALE GENOMIC DNA]</scope>
    <source>
        <strain evidence="2 3">DSM 14214</strain>
    </source>
</reference>
<feature type="transmembrane region" description="Helical" evidence="1">
    <location>
        <begin position="38"/>
        <end position="58"/>
    </location>
</feature>
<organism evidence="2 3">
    <name type="scientific">Anaerotignum lactatifermentans DSM 14214</name>
    <dbReference type="NCBI Taxonomy" id="1121323"/>
    <lineage>
        <taxon>Bacteria</taxon>
        <taxon>Bacillati</taxon>
        <taxon>Bacillota</taxon>
        <taxon>Clostridia</taxon>
        <taxon>Lachnospirales</taxon>
        <taxon>Anaerotignaceae</taxon>
        <taxon>Anaerotignum</taxon>
    </lineage>
</organism>
<protein>
    <submittedName>
        <fullName evidence="2">Uncharacterized protein</fullName>
    </submittedName>
</protein>
<keyword evidence="3" id="KW-1185">Reference proteome</keyword>
<gene>
    <name evidence="2" type="ORF">SAMN02745138_00537</name>
</gene>
<accession>A0A1M6M9M9</accession>
<sequence length="65" mass="7379">MKETRKIMQVVTLLYLVLVGIGLYIAAKVLPGETLLNAILPLALILIVLWFVLIFATLKWQSRKK</sequence>
<feature type="transmembrane region" description="Helical" evidence="1">
    <location>
        <begin position="7"/>
        <end position="26"/>
    </location>
</feature>
<dbReference type="GeneID" id="78177040"/>
<keyword evidence="1" id="KW-0812">Transmembrane</keyword>
<dbReference type="Proteomes" id="UP000183975">
    <property type="component" value="Unassembled WGS sequence"/>
</dbReference>
<name>A0A1M6M9M9_9FIRM</name>
<dbReference type="RefSeq" id="WP_072848906.1">
    <property type="nucleotide sequence ID" value="NZ_FRAH01000006.1"/>
</dbReference>